<reference evidence="1 2" key="1">
    <citation type="submission" date="2019-10" db="EMBL/GenBank/DDBJ databases">
        <title>Genome sequence of Azospirillum formosense CC-Nfb-7.</title>
        <authorList>
            <person name="Ambrosini A."/>
            <person name="Sant'Anna F.H."/>
            <person name="Cassan F.D."/>
            <person name="Souza E.M."/>
            <person name="Passaglia L.M.P."/>
        </authorList>
    </citation>
    <scope>NUCLEOTIDE SEQUENCE [LARGE SCALE GENOMIC DNA]</scope>
    <source>
        <strain evidence="1 2">CC-NFb-7</strain>
    </source>
</reference>
<evidence type="ECO:0000313" key="2">
    <source>
        <dbReference type="Proteomes" id="UP000639419"/>
    </source>
</evidence>
<dbReference type="EMBL" id="WHOR01000026">
    <property type="protein sequence ID" value="NUB18765.1"/>
    <property type="molecule type" value="Genomic_DNA"/>
</dbReference>
<evidence type="ECO:0000313" key="1">
    <source>
        <dbReference type="EMBL" id="NUB18765.1"/>
    </source>
</evidence>
<name>A0ABX2L0Q1_9PROT</name>
<dbReference type="Proteomes" id="UP000639419">
    <property type="component" value="Unassembled WGS sequence"/>
</dbReference>
<comment type="caution">
    <text evidence="1">The sequence shown here is derived from an EMBL/GenBank/DDBJ whole genome shotgun (WGS) entry which is preliminary data.</text>
</comment>
<keyword evidence="2" id="KW-1185">Reference proteome</keyword>
<evidence type="ECO:0008006" key="3">
    <source>
        <dbReference type="Google" id="ProtNLM"/>
    </source>
</evidence>
<gene>
    <name evidence="1" type="ORF">GBZ26_05985</name>
</gene>
<protein>
    <recommendedName>
        <fullName evidence="3">Type II toxin-antitoxin system RelE/ParE family toxin</fullName>
    </recommendedName>
</protein>
<accession>A0ABX2L0Q1</accession>
<dbReference type="InterPro" id="IPR035093">
    <property type="entry name" value="RelE/ParE_toxin_dom_sf"/>
</dbReference>
<sequence length="90" mass="10425">MSVLSFTDPRLEALFRTGQCPDLGADLVERALMTLDRLDAVARLQDLHFPRSLRLSKDARAPNRFRVHVKDSAWISFVWQHPHCLDVRLE</sequence>
<proteinExistence type="predicted"/>
<organism evidence="1 2">
    <name type="scientific">Azospirillum formosense</name>
    <dbReference type="NCBI Taxonomy" id="861533"/>
    <lineage>
        <taxon>Bacteria</taxon>
        <taxon>Pseudomonadati</taxon>
        <taxon>Pseudomonadota</taxon>
        <taxon>Alphaproteobacteria</taxon>
        <taxon>Rhodospirillales</taxon>
        <taxon>Azospirillaceae</taxon>
        <taxon>Azospirillum</taxon>
    </lineage>
</organism>
<dbReference type="RefSeq" id="WP_174438044.1">
    <property type="nucleotide sequence ID" value="NZ_BAABCC010000002.1"/>
</dbReference>
<dbReference type="Gene3D" id="3.30.2310.20">
    <property type="entry name" value="RelE-like"/>
    <property type="match status" value="1"/>
</dbReference>